<keyword evidence="6 16" id="KW-0813">Transport</keyword>
<dbReference type="EMBL" id="KT779558">
    <property type="protein sequence ID" value="AMY60431.1"/>
    <property type="molecule type" value="Genomic_DNA"/>
</dbReference>
<keyword evidence="7 16" id="KW-1032">Host cell membrane</keyword>
<proteinExistence type="inferred from homology"/>
<evidence type="ECO:0000256" key="9">
    <source>
        <dbReference type="ARBA" id="ARBA00022742"/>
    </source>
</evidence>
<keyword evidence="8 16" id="KW-0597">Phosphoprotein</keyword>
<dbReference type="EMBL" id="KT779559">
    <property type="protein sequence ID" value="AMY60433.1"/>
    <property type="molecule type" value="Genomic_DNA"/>
</dbReference>
<accession>A0A165QC83</accession>
<evidence type="ECO:0000256" key="4">
    <source>
        <dbReference type="ARBA" id="ARBA00011843"/>
    </source>
</evidence>
<evidence type="ECO:0000256" key="11">
    <source>
        <dbReference type="ARBA" id="ARBA00023031"/>
    </source>
</evidence>
<evidence type="ECO:0000256" key="6">
    <source>
        <dbReference type="ARBA" id="ARBA00022448"/>
    </source>
</evidence>
<keyword evidence="10 16" id="KW-1043">Host membrane</keyword>
<keyword evidence="12 16" id="KW-0238">DNA-binding</keyword>
<evidence type="ECO:0000256" key="12">
    <source>
        <dbReference type="ARBA" id="ARBA00023125"/>
    </source>
</evidence>
<evidence type="ECO:0000313" key="18">
    <source>
        <dbReference type="EMBL" id="AMY60433.1"/>
    </source>
</evidence>
<evidence type="ECO:0000256" key="10">
    <source>
        <dbReference type="ARBA" id="ARBA00022870"/>
    </source>
</evidence>
<dbReference type="InterPro" id="IPR000211">
    <property type="entry name" value="Gemini_BL"/>
</dbReference>
<evidence type="ECO:0000256" key="3">
    <source>
        <dbReference type="ARBA" id="ARBA00008510"/>
    </source>
</evidence>
<dbReference type="GO" id="GO:0003677">
    <property type="term" value="F:DNA binding"/>
    <property type="evidence" value="ECO:0007669"/>
    <property type="project" value="UniProtKB-UniRule"/>
</dbReference>
<evidence type="ECO:0000256" key="13">
    <source>
        <dbReference type="ARBA" id="ARBA00023136"/>
    </source>
</evidence>
<dbReference type="Pfam" id="PF00845">
    <property type="entry name" value="Gemini_BL1"/>
    <property type="match status" value="1"/>
</dbReference>
<evidence type="ECO:0000256" key="5">
    <source>
        <dbReference type="ARBA" id="ARBA00022021"/>
    </source>
</evidence>
<reference evidence="18" key="1">
    <citation type="journal article" date="2016" name="Plant Dis.">
        <title>First Report of Macroptilium yellow spot virus in Desmodium glabrum in Brazil.</title>
        <authorList>
            <person name="Fontenele R.S."/>
            <person name="Poppiel R."/>
            <person name="Matos V.O.R.L."/>
            <person name="Costa A.F."/>
            <person name="Faria J.C."/>
            <person name="Ribeiro S.G."/>
        </authorList>
    </citation>
    <scope>NUCLEOTIDE SEQUENCE</scope>
    <source>
        <strain evidence="19">BR:PE:CAU:22_3</strain>
        <strain evidence="18">BR:PE:CAU:22_4</strain>
        <strain evidence="17">BR:PE:CAU:22_5</strain>
    </source>
</reference>
<keyword evidence="11 16" id="KW-0916">Viral movement protein</keyword>
<sequence length="297" mass="33739">MESQLVMPPTVFNYVCTYVESQRDEYQLSHDLTEIVLQFPSTASQLTARLSRSCMKIDHCVIEYRQQVPINATGGVIVEIHDKRMTDNESLQASWTFPIRCNIDLHYFSSSFFSLKDPIPWKLYYRVCDTNVHQRTHFAKFKGKLKLSTAKHSVDIPFRAPTVKILTKQFTDKDVDFSHVGYGKYERKLIRSASTTRYGIHSPIMIKPGETWASKSSIGVSSNDADSEIENTIHPYRQLHRLDSSVLDPGESASIIGARRAESSITISMGQLNELVRTTAQECIKNNCIPSEPKSLQ</sequence>
<name>A0A165QC83_9GEMI</name>
<dbReference type="EMBL" id="KT779560">
    <property type="protein sequence ID" value="AMY60435.1"/>
    <property type="molecule type" value="Genomic_DNA"/>
</dbReference>
<keyword evidence="14 16" id="KW-1038">Host endoplasmic reticulum</keyword>
<evidence type="ECO:0000256" key="8">
    <source>
        <dbReference type="ARBA" id="ARBA00022553"/>
    </source>
</evidence>
<protein>
    <recommendedName>
        <fullName evidence="5 16">Movement protein BC1</fullName>
    </recommendedName>
    <alternativeName>
        <fullName evidence="15 16">Movement protein BL1</fullName>
    </alternativeName>
</protein>
<keyword evidence="9 16" id="KW-1044">Host microsome</keyword>
<comment type="subunit">
    <text evidence="4 16">Binds to dimeric supercoiled plasmid DNA.</text>
</comment>
<comment type="similarity">
    <text evidence="3 16">Belongs to the begomovirus movement protein BC1 family.</text>
</comment>
<dbReference type="GO" id="GO:0020002">
    <property type="term" value="C:host cell plasma membrane"/>
    <property type="evidence" value="ECO:0007669"/>
    <property type="project" value="UniProtKB-SubCell"/>
</dbReference>
<comment type="subcellular location">
    <subcellularLocation>
        <location evidence="16">Host cell membrane</location>
        <topology evidence="16">Peripheral membrane protein</topology>
        <orientation evidence="16">Cytoplasmic side</orientation>
    </subcellularLocation>
    <subcellularLocation>
        <location evidence="1 16">Host microsome membrane</location>
        <topology evidence="1 16">Peripheral membrane protein</topology>
        <orientation evidence="1 16">Cytoplasmic side</orientation>
    </subcellularLocation>
    <subcellularLocation>
        <location evidence="2 16">Host endoplasmic reticulum membrane</location>
        <topology evidence="2 16">Peripheral membrane protein</topology>
        <orientation evidence="2 16">Cytoplasmic side</orientation>
    </subcellularLocation>
    <text evidence="16">Found on ER-derived vesicles.</text>
</comment>
<evidence type="ECO:0000256" key="2">
    <source>
        <dbReference type="ARBA" id="ARBA00004461"/>
    </source>
</evidence>
<comment type="function">
    <text evidence="16">Movement protein involved in the cell-to-cell and systemic transport of viral genomic DNA. Begomoviruses use 2 proteins to transport their DNA from cell to cell. The nuclear shuttle protein (NSP) shuttles it between nucleus and cytoplasm and the movement protein (MP) probably transports the DNA-NSP complex to the cell periphery and facilitates further movement across the cell wall.</text>
</comment>
<evidence type="ECO:0000313" key="17">
    <source>
        <dbReference type="EMBL" id="AMY60431.1"/>
    </source>
</evidence>
<evidence type="ECO:0000256" key="1">
    <source>
        <dbReference type="ARBA" id="ARBA00004327"/>
    </source>
</evidence>
<dbReference type="GO" id="GO:0016020">
    <property type="term" value="C:membrane"/>
    <property type="evidence" value="ECO:0007669"/>
    <property type="project" value="UniProtKB-UniRule"/>
</dbReference>
<evidence type="ECO:0000256" key="14">
    <source>
        <dbReference type="ARBA" id="ARBA00023184"/>
    </source>
</evidence>
<evidence type="ECO:0000256" key="7">
    <source>
        <dbReference type="ARBA" id="ARBA00022511"/>
    </source>
</evidence>
<evidence type="ECO:0000256" key="16">
    <source>
        <dbReference type="RuleBase" id="RU369047"/>
    </source>
</evidence>
<dbReference type="GO" id="GO:0044167">
    <property type="term" value="C:host cell endoplasmic reticulum membrane"/>
    <property type="evidence" value="ECO:0007669"/>
    <property type="project" value="UniProtKB-SubCell"/>
</dbReference>
<evidence type="ECO:0000313" key="19">
    <source>
        <dbReference type="EMBL" id="AMY60435.1"/>
    </source>
</evidence>
<evidence type="ECO:0000256" key="15">
    <source>
        <dbReference type="ARBA" id="ARBA00032400"/>
    </source>
</evidence>
<keyword evidence="13 16" id="KW-0472">Membrane</keyword>
<dbReference type="GO" id="GO:0046740">
    <property type="term" value="P:transport of virus in host, cell to cell"/>
    <property type="evidence" value="ECO:0007669"/>
    <property type="project" value="UniProtKB-UniRule"/>
</dbReference>
<organism evidence="18">
    <name type="scientific">Macroptilium yellow spot virus</name>
    <dbReference type="NCBI Taxonomy" id="1129034"/>
    <lineage>
        <taxon>Viruses</taxon>
        <taxon>Monodnaviria</taxon>
        <taxon>Shotokuvirae</taxon>
        <taxon>Cressdnaviricota</taxon>
        <taxon>Repensiviricetes</taxon>
        <taxon>Geplafuvirales</taxon>
        <taxon>Geminiviridae</taxon>
        <taxon>Begomovirus</taxon>
        <taxon>Begomovirus macroptilimaculae</taxon>
    </lineage>
</organism>